<reference evidence="3 4" key="1">
    <citation type="submission" date="2020-08" db="EMBL/GenBank/DDBJ databases">
        <title>Sequencing the genomes of 1000 actinobacteria strains.</title>
        <authorList>
            <person name="Klenk H.-P."/>
        </authorList>
    </citation>
    <scope>NUCLEOTIDE SEQUENCE [LARGE SCALE GENOMIC DNA]</scope>
    <source>
        <strain evidence="3 4">DSM 45913</strain>
    </source>
</reference>
<dbReference type="RefSeq" id="WP_185082522.1">
    <property type="nucleotide sequence ID" value="NZ_JACHJB010000001.1"/>
</dbReference>
<comment type="caution">
    <text evidence="3">The sequence shown here is derived from an EMBL/GenBank/DDBJ whole genome shotgun (WGS) entry which is preliminary data.</text>
</comment>
<dbReference type="AlphaFoldDB" id="A0A7X0EWK4"/>
<evidence type="ECO:0000259" key="2">
    <source>
        <dbReference type="Pfam" id="PF25148"/>
    </source>
</evidence>
<dbReference type="Proteomes" id="UP000583800">
    <property type="component" value="Unassembled WGS sequence"/>
</dbReference>
<keyword evidence="1" id="KW-0472">Membrane</keyword>
<keyword evidence="4" id="KW-1185">Reference proteome</keyword>
<feature type="domain" description="DUF7824" evidence="2">
    <location>
        <begin position="491"/>
        <end position="591"/>
    </location>
</feature>
<evidence type="ECO:0000256" key="1">
    <source>
        <dbReference type="SAM" id="Phobius"/>
    </source>
</evidence>
<protein>
    <recommendedName>
        <fullName evidence="2">DUF7824 domain-containing protein</fullName>
    </recommendedName>
</protein>
<evidence type="ECO:0000313" key="4">
    <source>
        <dbReference type="Proteomes" id="UP000583800"/>
    </source>
</evidence>
<gene>
    <name evidence="3" type="ORF">FHU36_000913</name>
</gene>
<dbReference type="EMBL" id="JACHJB010000001">
    <property type="protein sequence ID" value="MBB6344404.1"/>
    <property type="molecule type" value="Genomic_DNA"/>
</dbReference>
<name>A0A7X0EWK4_9ACTN</name>
<keyword evidence="1" id="KW-0812">Transmembrane</keyword>
<dbReference type="InterPro" id="IPR056726">
    <property type="entry name" value="DUF7824"/>
</dbReference>
<sequence>MDHWGTVRELIEARRADRLAEVVRALDDEGRKEVAARLPALLKELRGRFDRWDDGLVAYAGVLRVAGAGALGGAAAVASWLYRRDFAPQWAGPDDDVDLVSAVLADRPAAWRADLAERLVLRMRVSDDRGTALALALLRETGVAPPPHDPLVAGWVNRRPSRLRNDPLLDHLLPRLFEAEGVGRVLQWESDPRAGWLGALLELAKADRAKREALAEGCVRRFLLGGTVNELRFFVRLHEALDPSPAESAAHARDYLRLLPASPGPVAELAMKRLRGCAGLPDARLTADDLAEAWESLLFRPERKLVRAGLAWLDRSVRHTPALAGLVAAPLARAFAADSAELQEKAVELALAHHDGMDEEGRATVREAIELLPSRLGRLAAEAFAGGSVAEAEPAFAPPPLPAAPERARLVAPPIESAEELGGLMREGTSSWQEWERVLAGFVTLTGRDRTGVAAELYSWLIEAHTWQYNAGTWEEPGQWLHGAARSLTATAPVRHAWRRLLPQESLAPPHRLLLHRAAEVLRAVEEDTLPPLLLATPTHSTGHVAAGELVRRLEVIEAAGARPLAADLQQALLRLPRTPDPEAAERAARLTSAAGAMLAAWTCPEVGIELEWTCGNAGGDHDWHDRSHHHTIGLVPTATATPTGLPLVDLMLGVAPHRAEAGHLAWWPSMLPSHREVAAAHLMPYVLRRVWNEVPVGPREARELARAEGPAGAAFSAVLARVLGDPKMPESVDVLLEVAARDELPAAALGRQAGLLMAAGQVRMTDLIAALDAAAARGGHAHVWEVAAAALPVLLPAPGERPRNGLTGFVTLAGTVAEWCGARGEIPEVRDMAARKGDSGLLRAVRRLHDQLAGGAGQKG</sequence>
<keyword evidence="1" id="KW-1133">Transmembrane helix</keyword>
<evidence type="ECO:0000313" key="3">
    <source>
        <dbReference type="EMBL" id="MBB6344404.1"/>
    </source>
</evidence>
<organism evidence="3 4">
    <name type="scientific">Nonomuraea muscovyensis</name>
    <dbReference type="NCBI Taxonomy" id="1124761"/>
    <lineage>
        <taxon>Bacteria</taxon>
        <taxon>Bacillati</taxon>
        <taxon>Actinomycetota</taxon>
        <taxon>Actinomycetes</taxon>
        <taxon>Streptosporangiales</taxon>
        <taxon>Streptosporangiaceae</taxon>
        <taxon>Nonomuraea</taxon>
    </lineage>
</organism>
<accession>A0A7X0EWK4</accession>
<proteinExistence type="predicted"/>
<dbReference type="Pfam" id="PF25148">
    <property type="entry name" value="DUF7824"/>
    <property type="match status" value="1"/>
</dbReference>
<feature type="transmembrane region" description="Helical" evidence="1">
    <location>
        <begin position="56"/>
        <end position="82"/>
    </location>
</feature>